<dbReference type="EMBL" id="JALHLE010000028">
    <property type="protein sequence ID" value="MCJ2180167.1"/>
    <property type="molecule type" value="Genomic_DNA"/>
</dbReference>
<evidence type="ECO:0000313" key="2">
    <source>
        <dbReference type="Proteomes" id="UP001162880"/>
    </source>
</evidence>
<gene>
    <name evidence="1" type="ORF">MTR64_16470</name>
</gene>
<sequence length="179" mass="20868">MRDYSNRLISISWHFLTPDECQKRAEADIEPDQRFCDMRAEPGDGEYFDPAVDHFQQLAGPRGELLDCLQIDLLRPTYDYLSLKYNSLLYLLIRAEDALIHALKARGIETEWSMIYTTTQNDSPVSAYRRSIIFPNHGFDGTKIANLPRSADLPVELLAQLEDDLESHFRDRMWREHYA</sequence>
<name>A0ABT0B546_9SPHN</name>
<dbReference type="RefSeq" id="WP_243995549.1">
    <property type="nucleotide sequence ID" value="NZ_JALHLE010000028.1"/>
</dbReference>
<accession>A0ABT0B546</accession>
<keyword evidence="2" id="KW-1185">Reference proteome</keyword>
<organism evidence="1 2">
    <name type="scientific">Novosphingobium album</name>
    <name type="common">ex Hu et al. 2023</name>
    <dbReference type="NCBI Taxonomy" id="2930093"/>
    <lineage>
        <taxon>Bacteria</taxon>
        <taxon>Pseudomonadati</taxon>
        <taxon>Pseudomonadota</taxon>
        <taxon>Alphaproteobacteria</taxon>
        <taxon>Sphingomonadales</taxon>
        <taxon>Sphingomonadaceae</taxon>
        <taxon>Novosphingobium</taxon>
    </lineage>
</organism>
<comment type="caution">
    <text evidence="1">The sequence shown here is derived from an EMBL/GenBank/DDBJ whole genome shotgun (WGS) entry which is preliminary data.</text>
</comment>
<protein>
    <submittedName>
        <fullName evidence="1">Uncharacterized protein</fullName>
    </submittedName>
</protein>
<evidence type="ECO:0000313" key="1">
    <source>
        <dbReference type="EMBL" id="MCJ2180167.1"/>
    </source>
</evidence>
<proteinExistence type="predicted"/>
<reference evidence="1" key="1">
    <citation type="submission" date="2022-03" db="EMBL/GenBank/DDBJ databases">
        <title>Identification of a novel bacterium isolated from mangrove sediments.</title>
        <authorList>
            <person name="Pan X."/>
        </authorList>
    </citation>
    <scope>NUCLEOTIDE SEQUENCE</scope>
    <source>
        <strain evidence="1">B2580</strain>
    </source>
</reference>
<dbReference type="Proteomes" id="UP001162880">
    <property type="component" value="Unassembled WGS sequence"/>
</dbReference>